<evidence type="ECO:0000313" key="1">
    <source>
        <dbReference type="EMBL" id="KAI1709802.1"/>
    </source>
</evidence>
<sequence length="81" mass="8932">MASRQLDSALTQLNGAMNSLQQFKKEFDVAKHIQAELTTRYGPFWVVLVGKDMSGAFADIPSTPNFFIGSGTKNVVIIRAR</sequence>
<dbReference type="GO" id="GO:0030286">
    <property type="term" value="C:dynein complex"/>
    <property type="evidence" value="ECO:0007669"/>
    <property type="project" value="InterPro"/>
</dbReference>
<dbReference type="AlphaFoldDB" id="A0AAD4R4R2"/>
<proteinExistence type="predicted"/>
<protein>
    <submittedName>
        <fullName evidence="1">Dynein light chain type 1 domain-containing protein</fullName>
    </submittedName>
</protein>
<organism evidence="1 2">
    <name type="scientific">Ditylenchus destructor</name>
    <dbReference type="NCBI Taxonomy" id="166010"/>
    <lineage>
        <taxon>Eukaryota</taxon>
        <taxon>Metazoa</taxon>
        <taxon>Ecdysozoa</taxon>
        <taxon>Nematoda</taxon>
        <taxon>Chromadorea</taxon>
        <taxon>Rhabditida</taxon>
        <taxon>Tylenchina</taxon>
        <taxon>Tylenchomorpha</taxon>
        <taxon>Sphaerularioidea</taxon>
        <taxon>Anguinidae</taxon>
        <taxon>Anguininae</taxon>
        <taxon>Ditylenchus</taxon>
    </lineage>
</organism>
<dbReference type="GO" id="GO:0007017">
    <property type="term" value="P:microtubule-based process"/>
    <property type="evidence" value="ECO:0007669"/>
    <property type="project" value="InterPro"/>
</dbReference>
<dbReference type="Gene3D" id="3.30.740.10">
    <property type="entry name" value="Protein Inhibitor Of Neuronal Nitric Oxide Synthase"/>
    <property type="match status" value="1"/>
</dbReference>
<dbReference type="EMBL" id="JAKKPZ010000029">
    <property type="protein sequence ID" value="KAI1709802.1"/>
    <property type="molecule type" value="Genomic_DNA"/>
</dbReference>
<evidence type="ECO:0000313" key="2">
    <source>
        <dbReference type="Proteomes" id="UP001201812"/>
    </source>
</evidence>
<dbReference type="Proteomes" id="UP001201812">
    <property type="component" value="Unassembled WGS sequence"/>
</dbReference>
<dbReference type="InterPro" id="IPR001372">
    <property type="entry name" value="Dynein_light_chain_typ-1/2"/>
</dbReference>
<keyword evidence="2" id="KW-1185">Reference proteome</keyword>
<dbReference type="Pfam" id="PF01221">
    <property type="entry name" value="Dynein_light"/>
    <property type="match status" value="1"/>
</dbReference>
<name>A0AAD4R4R2_9BILA</name>
<accession>A0AAD4R4R2</accession>
<dbReference type="SUPFAM" id="SSF54648">
    <property type="entry name" value="DLC"/>
    <property type="match status" value="1"/>
</dbReference>
<comment type="caution">
    <text evidence="1">The sequence shown here is derived from an EMBL/GenBank/DDBJ whole genome shotgun (WGS) entry which is preliminary data.</text>
</comment>
<reference evidence="1" key="1">
    <citation type="submission" date="2022-01" db="EMBL/GenBank/DDBJ databases">
        <title>Genome Sequence Resource for Two Populations of Ditylenchus destructor, the Migratory Endoparasitic Phytonematode.</title>
        <authorList>
            <person name="Zhang H."/>
            <person name="Lin R."/>
            <person name="Xie B."/>
        </authorList>
    </citation>
    <scope>NUCLEOTIDE SEQUENCE</scope>
    <source>
        <strain evidence="1">BazhouSP</strain>
    </source>
</reference>
<gene>
    <name evidence="1" type="ORF">DdX_11198</name>
</gene>
<dbReference type="InterPro" id="IPR037177">
    <property type="entry name" value="DLC_sf"/>
</dbReference>